<dbReference type="RefSeq" id="WP_090661874.1">
    <property type="nucleotide sequence ID" value="NZ_FOIA01000052.1"/>
</dbReference>
<feature type="transmembrane region" description="Helical" evidence="2">
    <location>
        <begin position="401"/>
        <end position="422"/>
    </location>
</feature>
<proteinExistence type="predicted"/>
<evidence type="ECO:0000256" key="2">
    <source>
        <dbReference type="SAM" id="Phobius"/>
    </source>
</evidence>
<gene>
    <name evidence="4" type="ORF">SAMN05216326_1529</name>
</gene>
<feature type="region of interest" description="Disordered" evidence="1">
    <location>
        <begin position="203"/>
        <end position="225"/>
    </location>
</feature>
<keyword evidence="2" id="KW-0812">Transmembrane</keyword>
<dbReference type="EMBL" id="FOIA01000052">
    <property type="protein sequence ID" value="SET65111.1"/>
    <property type="molecule type" value="Genomic_DNA"/>
</dbReference>
<protein>
    <recommendedName>
        <fullName evidence="6">TspB protein</fullName>
    </recommendedName>
</protein>
<accession>A0A1I0G3E9</accession>
<evidence type="ECO:0000256" key="3">
    <source>
        <dbReference type="SAM" id="SignalP"/>
    </source>
</evidence>
<keyword evidence="2" id="KW-0472">Membrane</keyword>
<keyword evidence="2" id="KW-1133">Transmembrane helix</keyword>
<reference evidence="5" key="1">
    <citation type="submission" date="2016-10" db="EMBL/GenBank/DDBJ databases">
        <authorList>
            <person name="Varghese N."/>
            <person name="Submissions S."/>
        </authorList>
    </citation>
    <scope>NUCLEOTIDE SEQUENCE [LARGE SCALE GENOMIC DNA]</scope>
    <source>
        <strain evidence="5">Nm71</strain>
    </source>
</reference>
<feature type="signal peptide" evidence="3">
    <location>
        <begin position="1"/>
        <end position="19"/>
    </location>
</feature>
<evidence type="ECO:0000256" key="1">
    <source>
        <dbReference type="SAM" id="MobiDB-lite"/>
    </source>
</evidence>
<evidence type="ECO:0000313" key="5">
    <source>
        <dbReference type="Proteomes" id="UP000199345"/>
    </source>
</evidence>
<keyword evidence="5" id="KW-1185">Reference proteome</keyword>
<organism evidence="4 5">
    <name type="scientific">Nitrosomonas marina</name>
    <dbReference type="NCBI Taxonomy" id="917"/>
    <lineage>
        <taxon>Bacteria</taxon>
        <taxon>Pseudomonadati</taxon>
        <taxon>Pseudomonadota</taxon>
        <taxon>Betaproteobacteria</taxon>
        <taxon>Nitrosomonadales</taxon>
        <taxon>Nitrosomonadaceae</taxon>
        <taxon>Nitrosomonas</taxon>
    </lineage>
</organism>
<dbReference type="OrthoDB" id="8548335at2"/>
<dbReference type="AlphaFoldDB" id="A0A1I0G3E9"/>
<evidence type="ECO:0000313" key="4">
    <source>
        <dbReference type="EMBL" id="SET65111.1"/>
    </source>
</evidence>
<evidence type="ECO:0008006" key="6">
    <source>
        <dbReference type="Google" id="ProtNLM"/>
    </source>
</evidence>
<keyword evidence="3" id="KW-0732">Signal</keyword>
<feature type="chain" id="PRO_5011469206" description="TspB protein" evidence="3">
    <location>
        <begin position="20"/>
        <end position="430"/>
    </location>
</feature>
<name>A0A1I0G3E9_9PROT</name>
<dbReference type="NCBIfam" id="NF041109">
    <property type="entry name" value="VF_TspB_C_term"/>
    <property type="match status" value="1"/>
</dbReference>
<sequence length="430" mass="45418">MANPALILLLLLFPVTLHAEIIDISQHSGIIRDSSGNYKTINGRGTISSISTGTQLQVQNRVPVPTSKGNQYVDISRTAVVDLARVGGALASLARKLTPVGIAIGTASYICQETNICDEAGEWLFNDTSGTAIVDGQNPSCDNAAHWPTVTTYTNLQTHLANPETLIQASVWCPNDHPGETQPAGWGVQTSCQTICAFGSLLSKTTPGGMPGGNPPEGEQRTPTDEDWNAAADQLNDAASTDHVLDNGGDVPVDVSTPPTLDAPIEKTIGTENKEIKDGQGNITGTETTETSIEITDAATSQNPNHLDLSETTTVTNYDINNNITNQTTTVTETAQPAPAEAPELDIQVEFDTVSDTELQEKEVEAPFDTASWGGGACPPDIEMSLSFGNHTFSSQPFCDFAISMKPIILLVASIVGAFIVITSARPATT</sequence>
<dbReference type="Proteomes" id="UP000199345">
    <property type="component" value="Unassembled WGS sequence"/>
</dbReference>